<protein>
    <submittedName>
        <fullName evidence="2">Uncharacterized protein</fullName>
    </submittedName>
</protein>
<gene>
    <name evidence="2" type="ORF">FRACA_220002</name>
</gene>
<evidence type="ECO:0000256" key="1">
    <source>
        <dbReference type="SAM" id="MobiDB-lite"/>
    </source>
</evidence>
<name>A0A2I2KQX4_9ACTN</name>
<accession>A0A2I2KQX4</accession>
<sequence length="97" mass="10058">MGRSAFPHIAAHAVRLRWDGSATSPEIPATPRIRFTDHHCPMCGNVGCVAAAAAFRAPVPGAPASRARNAPPDAPRTGPSMSREMRAMLASSGGVGR</sequence>
<organism evidence="2 3">
    <name type="scientific">Frankia canadensis</name>
    <dbReference type="NCBI Taxonomy" id="1836972"/>
    <lineage>
        <taxon>Bacteria</taxon>
        <taxon>Bacillati</taxon>
        <taxon>Actinomycetota</taxon>
        <taxon>Actinomycetes</taxon>
        <taxon>Frankiales</taxon>
        <taxon>Frankiaceae</taxon>
        <taxon>Frankia</taxon>
    </lineage>
</organism>
<evidence type="ECO:0000313" key="3">
    <source>
        <dbReference type="Proteomes" id="UP000234331"/>
    </source>
</evidence>
<keyword evidence="3" id="KW-1185">Reference proteome</keyword>
<feature type="region of interest" description="Disordered" evidence="1">
    <location>
        <begin position="61"/>
        <end position="97"/>
    </location>
</feature>
<evidence type="ECO:0000313" key="2">
    <source>
        <dbReference type="EMBL" id="SNQ48062.1"/>
    </source>
</evidence>
<dbReference type="Proteomes" id="UP000234331">
    <property type="component" value="Unassembled WGS sequence"/>
</dbReference>
<dbReference type="EMBL" id="FZMO01000135">
    <property type="protein sequence ID" value="SNQ48062.1"/>
    <property type="molecule type" value="Genomic_DNA"/>
</dbReference>
<proteinExistence type="predicted"/>
<dbReference type="AlphaFoldDB" id="A0A2I2KQX4"/>
<reference evidence="2 3" key="1">
    <citation type="submission" date="2017-06" db="EMBL/GenBank/DDBJ databases">
        <authorList>
            <person name="Kim H.J."/>
            <person name="Triplett B.A."/>
        </authorList>
    </citation>
    <scope>NUCLEOTIDE SEQUENCE [LARGE SCALE GENOMIC DNA]</scope>
    <source>
        <strain evidence="2">FRACA_ARgP5</strain>
    </source>
</reference>